<accession>A0A1H6FX88</accession>
<gene>
    <name evidence="2" type="ORF">SAMN04487967_1888</name>
</gene>
<dbReference type="EMBL" id="FNWL01000002">
    <property type="protein sequence ID" value="SEH15032.1"/>
    <property type="molecule type" value="Genomic_DNA"/>
</dbReference>
<keyword evidence="3" id="KW-1185">Reference proteome</keyword>
<dbReference type="Proteomes" id="UP000199112">
    <property type="component" value="Unassembled WGS sequence"/>
</dbReference>
<reference evidence="3" key="1">
    <citation type="submission" date="2016-10" db="EMBL/GenBank/DDBJ databases">
        <authorList>
            <person name="Varghese N."/>
            <person name="Submissions S."/>
        </authorList>
    </citation>
    <scope>NUCLEOTIDE SEQUENCE [LARGE SCALE GENOMIC DNA]</scope>
    <source>
        <strain evidence="3">CGMCC 1.8981</strain>
    </source>
</reference>
<evidence type="ECO:0000256" key="1">
    <source>
        <dbReference type="SAM" id="MobiDB-lite"/>
    </source>
</evidence>
<name>A0A1H6FX88_9EURY</name>
<organism evidence="2 3">
    <name type="scientific">Natronorubrum sediminis</name>
    <dbReference type="NCBI Taxonomy" id="640943"/>
    <lineage>
        <taxon>Archaea</taxon>
        <taxon>Methanobacteriati</taxon>
        <taxon>Methanobacteriota</taxon>
        <taxon>Stenosarchaea group</taxon>
        <taxon>Halobacteria</taxon>
        <taxon>Halobacteriales</taxon>
        <taxon>Natrialbaceae</taxon>
        <taxon>Natronorubrum</taxon>
    </lineage>
</organism>
<dbReference type="AlphaFoldDB" id="A0A1H6FX88"/>
<feature type="region of interest" description="Disordered" evidence="1">
    <location>
        <begin position="68"/>
        <end position="106"/>
    </location>
</feature>
<protein>
    <submittedName>
        <fullName evidence="2">Uncharacterized protein</fullName>
    </submittedName>
</protein>
<dbReference type="RefSeq" id="WP_139305395.1">
    <property type="nucleotide sequence ID" value="NZ_FNWL01000002.1"/>
</dbReference>
<sequence length="106" mass="12026">MNRDDVTIEAVEDGHVTVRIRGYLTLDDVAVTEITHSPSAERDGALEIDLRVAPIDHSPPVEVVEDWPNDIEEGWPDEDVEVEYNPDDDPARWKEPYPDDVEDDDS</sequence>
<evidence type="ECO:0000313" key="3">
    <source>
        <dbReference type="Proteomes" id="UP000199112"/>
    </source>
</evidence>
<proteinExistence type="predicted"/>
<evidence type="ECO:0000313" key="2">
    <source>
        <dbReference type="EMBL" id="SEH15032.1"/>
    </source>
</evidence>
<feature type="compositionally biased region" description="Acidic residues" evidence="1">
    <location>
        <begin position="68"/>
        <end position="88"/>
    </location>
</feature>